<dbReference type="Gene3D" id="4.10.60.10">
    <property type="entry name" value="Zinc finger, CCHC-type"/>
    <property type="match status" value="1"/>
</dbReference>
<dbReference type="SUPFAM" id="SSF47353">
    <property type="entry name" value="Retrovirus capsid dimerization domain-like"/>
    <property type="match status" value="1"/>
</dbReference>
<accession>A0ABQ8LZB6</accession>
<dbReference type="EMBL" id="JACTAM010000016">
    <property type="protein sequence ID" value="KAI2655621.1"/>
    <property type="molecule type" value="Genomic_DNA"/>
</dbReference>
<evidence type="ECO:0000313" key="2">
    <source>
        <dbReference type="EMBL" id="KAI2655621.1"/>
    </source>
</evidence>
<dbReference type="SUPFAM" id="SSF57756">
    <property type="entry name" value="Retrovirus zinc finger-like domains"/>
    <property type="match status" value="1"/>
</dbReference>
<dbReference type="InterPro" id="IPR003309">
    <property type="entry name" value="SCAN_dom"/>
</dbReference>
<evidence type="ECO:0000313" key="3">
    <source>
        <dbReference type="Proteomes" id="UP000830375"/>
    </source>
</evidence>
<dbReference type="SMART" id="SM00343">
    <property type="entry name" value="ZnF_C2HC"/>
    <property type="match status" value="1"/>
</dbReference>
<protein>
    <submittedName>
        <fullName evidence="2">Erythronate-4-phosphate dehydrogenase</fullName>
    </submittedName>
</protein>
<gene>
    <name evidence="2" type="ORF">H4Q32_018046</name>
</gene>
<dbReference type="Gene3D" id="1.10.340.70">
    <property type="match status" value="1"/>
</dbReference>
<dbReference type="Proteomes" id="UP000830375">
    <property type="component" value="Unassembled WGS sequence"/>
</dbReference>
<proteinExistence type="predicted"/>
<dbReference type="Pfam" id="PF02023">
    <property type="entry name" value="SCAN"/>
    <property type="match status" value="1"/>
</dbReference>
<evidence type="ECO:0000259" key="1">
    <source>
        <dbReference type="SMART" id="SM00343"/>
    </source>
</evidence>
<sequence>MPVQERERERQFEKFKSEQRIQEAKLAQEAERLKLVAKGKIGSISIDSSVLLKIGVGTMQNVLFYYKVFWRLAIADLGVGKWEKDKLVEVARELASHFNRWRTSLGVNSFDSFCDLVILEQFKNIIPERTATYINEQKVKTAAEAAVLADEFVLIHKNSIGYQKERNYDNLDRSMSNVVCGPKKVDPNSSCRYCLEKGHWKKECPVLRGVDLILGNNLAGNHVWRAVTPPIVKETPTLSAEPDMSAKDFPGVFVSCAVTREISAKIRVIRDKDELENLSFDPLANLSLLPLSISRDELIKAQGKDAGLTTFFAAVQSNDDIENAASGYFIKDGVLVRKWTPCSDRALGEPIFQIVIPEGLRNMVLKTAHGDVAGHLGVKKTYHSVMRFFLALTEKRCGEFY</sequence>
<dbReference type="InterPro" id="IPR036875">
    <property type="entry name" value="Znf_CCHC_sf"/>
</dbReference>
<dbReference type="PANTHER" id="PTHR46888:SF13">
    <property type="entry name" value="RIBONUCLEASE H"/>
    <property type="match status" value="1"/>
</dbReference>
<keyword evidence="3" id="KW-1185">Reference proteome</keyword>
<organism evidence="2 3">
    <name type="scientific">Labeo rohita</name>
    <name type="common">Indian major carp</name>
    <name type="synonym">Cyprinus rohita</name>
    <dbReference type="NCBI Taxonomy" id="84645"/>
    <lineage>
        <taxon>Eukaryota</taxon>
        <taxon>Metazoa</taxon>
        <taxon>Chordata</taxon>
        <taxon>Craniata</taxon>
        <taxon>Vertebrata</taxon>
        <taxon>Euteleostomi</taxon>
        <taxon>Actinopterygii</taxon>
        <taxon>Neopterygii</taxon>
        <taxon>Teleostei</taxon>
        <taxon>Ostariophysi</taxon>
        <taxon>Cypriniformes</taxon>
        <taxon>Cyprinidae</taxon>
        <taxon>Labeoninae</taxon>
        <taxon>Labeonini</taxon>
        <taxon>Labeo</taxon>
    </lineage>
</organism>
<feature type="domain" description="CCHC-type" evidence="1">
    <location>
        <begin position="190"/>
        <end position="206"/>
    </location>
</feature>
<reference evidence="2 3" key="1">
    <citation type="submission" date="2022-01" db="EMBL/GenBank/DDBJ databases">
        <title>A high-quality chromosome-level genome assembly of rohu carp, Labeo rohita.</title>
        <authorList>
            <person name="Arick M.A. II"/>
            <person name="Hsu C.-Y."/>
            <person name="Magbanua Z."/>
            <person name="Pechanova O."/>
            <person name="Grover C."/>
            <person name="Miller E."/>
            <person name="Thrash A."/>
            <person name="Ezzel L."/>
            <person name="Alam S."/>
            <person name="Benzie J."/>
            <person name="Hamilton M."/>
            <person name="Karsi A."/>
            <person name="Lawrence M.L."/>
            <person name="Peterson D.G."/>
        </authorList>
    </citation>
    <scope>NUCLEOTIDE SEQUENCE [LARGE SCALE GENOMIC DNA]</scope>
    <source>
        <strain evidence="3">BAU-BD-2019</strain>
        <tissue evidence="2">Blood</tissue>
    </source>
</reference>
<comment type="caution">
    <text evidence="2">The sequence shown here is derived from an EMBL/GenBank/DDBJ whole genome shotgun (WGS) entry which is preliminary data.</text>
</comment>
<name>A0ABQ8LZB6_LABRO</name>
<dbReference type="InterPro" id="IPR001878">
    <property type="entry name" value="Znf_CCHC"/>
</dbReference>
<dbReference type="InterPro" id="IPR038269">
    <property type="entry name" value="SCAN_sf"/>
</dbReference>
<dbReference type="PANTHER" id="PTHR46888">
    <property type="entry name" value="ZINC KNUCKLE DOMAINCONTAINING PROTEIN-RELATED"/>
    <property type="match status" value="1"/>
</dbReference>
<dbReference type="Gene3D" id="1.10.4020.10">
    <property type="entry name" value="DNA breaking-rejoining enzymes"/>
    <property type="match status" value="1"/>
</dbReference>